<keyword evidence="2" id="KW-0964">Secreted</keyword>
<dbReference type="InterPro" id="IPR036179">
    <property type="entry name" value="Ig-like_dom_sf"/>
</dbReference>
<name>A0ABQ0EZ06_APOSI</name>
<dbReference type="InterPro" id="IPR036383">
    <property type="entry name" value="TSP1_rpt_sf"/>
</dbReference>
<dbReference type="Gene3D" id="2.60.40.10">
    <property type="entry name" value="Immunoglobulins"/>
    <property type="match status" value="1"/>
</dbReference>
<dbReference type="InterPro" id="IPR007110">
    <property type="entry name" value="Ig-like_dom"/>
</dbReference>
<proteinExistence type="predicted"/>
<dbReference type="Pfam" id="PF07679">
    <property type="entry name" value="I-set"/>
    <property type="match status" value="1"/>
</dbReference>
<dbReference type="InterPro" id="IPR050439">
    <property type="entry name" value="ADAMTS_ADAMTS-like"/>
</dbReference>
<evidence type="ECO:0000313" key="5">
    <source>
        <dbReference type="Proteomes" id="UP001623349"/>
    </source>
</evidence>
<accession>A0ABQ0EZ06</accession>
<dbReference type="Pfam" id="PF19030">
    <property type="entry name" value="TSP1_ADAMTS"/>
    <property type="match status" value="3"/>
</dbReference>
<dbReference type="SUPFAM" id="SSF48726">
    <property type="entry name" value="Immunoglobulin"/>
    <property type="match status" value="1"/>
</dbReference>
<dbReference type="PROSITE" id="PS50092">
    <property type="entry name" value="TSP1"/>
    <property type="match status" value="3"/>
</dbReference>
<dbReference type="PANTHER" id="PTHR13723:SF281">
    <property type="entry name" value="PAPILIN"/>
    <property type="match status" value="1"/>
</dbReference>
<evidence type="ECO:0000256" key="1">
    <source>
        <dbReference type="ARBA" id="ARBA00004613"/>
    </source>
</evidence>
<organism evidence="4 5">
    <name type="scientific">Apodemus speciosus</name>
    <name type="common">Large Japanese field mouse</name>
    <dbReference type="NCBI Taxonomy" id="105296"/>
    <lineage>
        <taxon>Eukaryota</taxon>
        <taxon>Metazoa</taxon>
        <taxon>Chordata</taxon>
        <taxon>Craniata</taxon>
        <taxon>Vertebrata</taxon>
        <taxon>Euteleostomi</taxon>
        <taxon>Mammalia</taxon>
        <taxon>Eutheria</taxon>
        <taxon>Euarchontoglires</taxon>
        <taxon>Glires</taxon>
        <taxon>Rodentia</taxon>
        <taxon>Myomorpha</taxon>
        <taxon>Muroidea</taxon>
        <taxon>Muridae</taxon>
        <taxon>Murinae</taxon>
        <taxon>Apodemus</taxon>
    </lineage>
</organism>
<gene>
    <name evidence="4" type="ORF">APTSU1_000751800</name>
</gene>
<dbReference type="PANTHER" id="PTHR13723">
    <property type="entry name" value="ADAMTS A DISINTEGRIN AND METALLOPROTEASE WITH THROMBOSPONDIN MOTIFS PROTEASE"/>
    <property type="match status" value="1"/>
</dbReference>
<reference evidence="4 5" key="1">
    <citation type="submission" date="2024-08" db="EMBL/GenBank/DDBJ databases">
        <title>The draft genome of Apodemus speciosus.</title>
        <authorList>
            <person name="Nabeshima K."/>
            <person name="Suzuki S."/>
            <person name="Onuma M."/>
        </authorList>
    </citation>
    <scope>NUCLEOTIDE SEQUENCE [LARGE SCALE GENOMIC DNA]</scope>
    <source>
        <strain evidence="4">IB14-021</strain>
    </source>
</reference>
<comment type="subcellular location">
    <subcellularLocation>
        <location evidence="1">Secreted</location>
    </subcellularLocation>
</comment>
<evidence type="ECO:0000259" key="3">
    <source>
        <dbReference type="PROSITE" id="PS50835"/>
    </source>
</evidence>
<sequence length="336" mass="36547">MGLCVPQPNVTWLKRGGSLSDNVSLLFNGSLLLQSASLENEGTYICTATNALGKAVATSGLRLLERREPGSKAAFSKAQKKQVLQAPKIRANNSNSTGKSLPQDSKHFWEPGNWTHCSATCGPLGVRLQRPQCVVASGQEVSEALCGAHRKPLAGFQSCNIRDCPARWFTSLWSECSVSCGEGFRSRQVTCKQTKANGTVQAVPPRACAPKDRPLGRKPCSIRPCIQQAIDPGNQCPGRCMGHAMRMQHRHTACAHNSSNSDCEDRRRSAFKRNCTSGLCEACWRVGPWKPCTAVCGRGFQSRKVDCIHTGSCKAVADRYCVQMKPASWRHCLGPS</sequence>
<evidence type="ECO:0000256" key="2">
    <source>
        <dbReference type="ARBA" id="ARBA00022525"/>
    </source>
</evidence>
<dbReference type="EMBL" id="BAAFST010000007">
    <property type="protein sequence ID" value="GAB1292287.1"/>
    <property type="molecule type" value="Genomic_DNA"/>
</dbReference>
<dbReference type="PROSITE" id="PS50835">
    <property type="entry name" value="IG_LIKE"/>
    <property type="match status" value="1"/>
</dbReference>
<dbReference type="InterPro" id="IPR013098">
    <property type="entry name" value="Ig_I-set"/>
</dbReference>
<feature type="domain" description="Ig-like" evidence="3">
    <location>
        <begin position="1"/>
        <end position="57"/>
    </location>
</feature>
<dbReference type="SMART" id="SM00209">
    <property type="entry name" value="TSP1"/>
    <property type="match status" value="3"/>
</dbReference>
<dbReference type="InterPro" id="IPR003598">
    <property type="entry name" value="Ig_sub2"/>
</dbReference>
<protein>
    <submittedName>
        <fullName evidence="4">ADAMTS-like 3</fullName>
    </submittedName>
</protein>
<dbReference type="Proteomes" id="UP001623349">
    <property type="component" value="Unassembled WGS sequence"/>
</dbReference>
<dbReference type="SMART" id="SM00408">
    <property type="entry name" value="IGc2"/>
    <property type="match status" value="1"/>
</dbReference>
<keyword evidence="5" id="KW-1185">Reference proteome</keyword>
<dbReference type="InterPro" id="IPR013783">
    <property type="entry name" value="Ig-like_fold"/>
</dbReference>
<dbReference type="SUPFAM" id="SSF82895">
    <property type="entry name" value="TSP-1 type 1 repeat"/>
    <property type="match status" value="3"/>
</dbReference>
<dbReference type="InterPro" id="IPR000884">
    <property type="entry name" value="TSP1_rpt"/>
</dbReference>
<comment type="caution">
    <text evidence="4">The sequence shown here is derived from an EMBL/GenBank/DDBJ whole genome shotgun (WGS) entry which is preliminary data.</text>
</comment>
<evidence type="ECO:0000313" key="4">
    <source>
        <dbReference type="EMBL" id="GAB1292287.1"/>
    </source>
</evidence>
<dbReference type="Gene3D" id="2.20.100.10">
    <property type="entry name" value="Thrombospondin type-1 (TSP1) repeat"/>
    <property type="match status" value="3"/>
</dbReference>